<dbReference type="Proteomes" id="UP000430670">
    <property type="component" value="Unassembled WGS sequence"/>
</dbReference>
<accession>A0A6I3SL60</accession>
<dbReference type="InterPro" id="IPR036278">
    <property type="entry name" value="Sialidase_sf"/>
</dbReference>
<evidence type="ECO:0000313" key="1">
    <source>
        <dbReference type="EMBL" id="MTV49644.1"/>
    </source>
</evidence>
<evidence type="ECO:0008006" key="3">
    <source>
        <dbReference type="Google" id="ProtNLM"/>
    </source>
</evidence>
<gene>
    <name evidence="1" type="ORF">GJ688_11725</name>
</gene>
<dbReference type="Gene3D" id="2.120.10.10">
    <property type="match status" value="1"/>
</dbReference>
<proteinExistence type="predicted"/>
<keyword evidence="2" id="KW-1185">Reference proteome</keyword>
<sequence>MPRRKNVYSSFPTFVEHKGKLYIYYRQGTKDKRQCHGMDGVVREIILEKEEFFHQLKDRSLRLTSGNSFSRWISKTRRRVKAYRDSDESWESCGTVVFSSENELDAIVSRLDENRFSLCTRTYIPGKAIAPTVSFAAEPDFDDRWPVTIPSIDWFVFYGKSFTSSRGYVFPAYGQRKGEPVIRPFLLVTDDGHHWDLLATITDYPREVILNESSIVFDGHSYYMFMRQDNGPFGIWVTESTDLLQWSPPKKLFSMAHAPMAIHQKGQILLAYRRLMTINQSAVGLAEFNPLSDLSTGKAKQTDFGEYGLTGRKLLDFYSGNPYDGGYADLAWVDEKLVTLYYLGNRDAEPAVRFSVLDPRELPSRQVLR</sequence>
<organism evidence="1 2">
    <name type="scientific">Heliobacterium mobile</name>
    <name type="common">Heliobacillus mobilis</name>
    <dbReference type="NCBI Taxonomy" id="28064"/>
    <lineage>
        <taxon>Bacteria</taxon>
        <taxon>Bacillati</taxon>
        <taxon>Bacillota</taxon>
        <taxon>Clostridia</taxon>
        <taxon>Eubacteriales</taxon>
        <taxon>Heliobacteriaceae</taxon>
        <taxon>Heliobacterium</taxon>
    </lineage>
</organism>
<name>A0A6I3SL60_HELMO</name>
<dbReference type="AlphaFoldDB" id="A0A6I3SL60"/>
<protein>
    <recommendedName>
        <fullName evidence="3">Glycosyl hydrolases family 43</fullName>
    </recommendedName>
</protein>
<dbReference type="SUPFAM" id="SSF50939">
    <property type="entry name" value="Sialidases"/>
    <property type="match status" value="1"/>
</dbReference>
<comment type="caution">
    <text evidence="1">The sequence shown here is derived from an EMBL/GenBank/DDBJ whole genome shotgun (WGS) entry which is preliminary data.</text>
</comment>
<dbReference type="CDD" id="cd15482">
    <property type="entry name" value="Sialidase_non-viral"/>
    <property type="match status" value="1"/>
</dbReference>
<dbReference type="EMBL" id="WNKU01000013">
    <property type="protein sequence ID" value="MTV49644.1"/>
    <property type="molecule type" value="Genomic_DNA"/>
</dbReference>
<reference evidence="1 2" key="1">
    <citation type="submission" date="2019-11" db="EMBL/GenBank/DDBJ databases">
        <title>Whole-genome sequence of a the green, strictly anaerobic photosynthetic bacterium Heliobacillus mobilis DSM 6151.</title>
        <authorList>
            <person name="Kyndt J.A."/>
            <person name="Meyer T.E."/>
        </authorList>
    </citation>
    <scope>NUCLEOTIDE SEQUENCE [LARGE SCALE GENOMIC DNA]</scope>
    <source>
        <strain evidence="1 2">DSM 6151</strain>
    </source>
</reference>
<evidence type="ECO:0000313" key="2">
    <source>
        <dbReference type="Proteomes" id="UP000430670"/>
    </source>
</evidence>